<dbReference type="AlphaFoldDB" id="L8ECM0"/>
<evidence type="ECO:0000256" key="1">
    <source>
        <dbReference type="SAM" id="Phobius"/>
    </source>
</evidence>
<name>L8ECM0_HUMAN</name>
<dbReference type="EMBL" id="HF584305">
    <property type="protein sequence ID" value="CCQ43802.1"/>
    <property type="molecule type" value="Genomic_DNA"/>
</dbReference>
<keyword evidence="1" id="KW-1133">Transmembrane helix</keyword>
<keyword evidence="1" id="KW-0812">Transmembrane</keyword>
<dbReference type="ChiTaRS" id="IL33">
    <property type="organism name" value="human"/>
</dbReference>
<sequence>MCGMFSILCIKIFFLILQLFFYFPLYNCIFNTSISILNRVLVKKRSTF</sequence>
<proteinExistence type="predicted"/>
<protein>
    <submittedName>
        <fullName evidence="2">Alternative protein IL33</fullName>
    </submittedName>
</protein>
<gene>
    <name evidence="2" type="primary">IL33</name>
</gene>
<reference evidence="2" key="1">
    <citation type="journal article" date="2013" name="PLoS ONE">
        <title>Direct detection of alternative open reading frames translation products in human significantly expands the proteome.</title>
        <authorList>
            <person name="Vanderperre B."/>
            <person name="Lucier J.-F."/>
            <person name="Motard J."/>
            <person name="Tremblay G."/>
            <person name="Vanderperre S."/>
            <person name="Wisztorski M."/>
            <person name="Salzet M."/>
            <person name="Boisvert F.-M."/>
            <person name="Roucou X."/>
        </authorList>
    </citation>
    <scope>NUCLEOTIDE SEQUENCE</scope>
</reference>
<organism evidence="2">
    <name type="scientific">Homo sapiens</name>
    <name type="common">Human</name>
    <dbReference type="NCBI Taxonomy" id="9606"/>
    <lineage>
        <taxon>Eukaryota</taxon>
        <taxon>Metazoa</taxon>
        <taxon>Chordata</taxon>
        <taxon>Craniata</taxon>
        <taxon>Vertebrata</taxon>
        <taxon>Euteleostomi</taxon>
        <taxon>Mammalia</taxon>
        <taxon>Eutheria</taxon>
        <taxon>Euarchontoglires</taxon>
        <taxon>Primates</taxon>
        <taxon>Haplorrhini</taxon>
        <taxon>Catarrhini</taxon>
        <taxon>Hominidae</taxon>
        <taxon>Homo</taxon>
    </lineage>
</organism>
<keyword evidence="1" id="KW-0472">Membrane</keyword>
<feature type="transmembrane region" description="Helical" evidence="1">
    <location>
        <begin position="7"/>
        <end position="26"/>
    </location>
</feature>
<evidence type="ECO:0000313" key="2">
    <source>
        <dbReference type="EMBL" id="CCQ43802.1"/>
    </source>
</evidence>
<dbReference type="OrthoDB" id="9836513at2759"/>
<accession>L8ECM0</accession>